<dbReference type="RefSeq" id="WP_181243387.1">
    <property type="nucleotide sequence ID" value="NZ_PVTL01000005.1"/>
</dbReference>
<dbReference type="SUPFAM" id="SSF141868">
    <property type="entry name" value="EAL domain-like"/>
    <property type="match status" value="1"/>
</dbReference>
<evidence type="ECO:0000259" key="1">
    <source>
        <dbReference type="PROSITE" id="PS50883"/>
    </source>
</evidence>
<dbReference type="Gene3D" id="3.20.20.450">
    <property type="entry name" value="EAL domain"/>
    <property type="match status" value="1"/>
</dbReference>
<dbReference type="Pfam" id="PF00563">
    <property type="entry name" value="EAL"/>
    <property type="match status" value="1"/>
</dbReference>
<reference evidence="2 3" key="1">
    <citation type="submission" date="2018-03" db="EMBL/GenBank/DDBJ databases">
        <title>Genomic Encyclopedia of Type Strains, Phase III (KMG-III): the genomes of soil and plant-associated and newly described type strains.</title>
        <authorList>
            <person name="Whitman W."/>
        </authorList>
    </citation>
    <scope>NUCLEOTIDE SEQUENCE [LARGE SCALE GENOMIC DNA]</scope>
    <source>
        <strain evidence="2 3">CGMCC 1.12484</strain>
    </source>
</reference>
<dbReference type="AlphaFoldDB" id="A0A2T0VCW3"/>
<protein>
    <submittedName>
        <fullName evidence="2">EAL domain-containing protein (Putative c-di-GMP-specific phosphodiesterase class I)</fullName>
    </submittedName>
</protein>
<accession>A0A2T0VCW3</accession>
<proteinExistence type="predicted"/>
<dbReference type="InterPro" id="IPR001633">
    <property type="entry name" value="EAL_dom"/>
</dbReference>
<feature type="domain" description="EAL" evidence="1">
    <location>
        <begin position="22"/>
        <end position="273"/>
    </location>
</feature>
<dbReference type="PANTHER" id="PTHR33121">
    <property type="entry name" value="CYCLIC DI-GMP PHOSPHODIESTERASE PDEF"/>
    <property type="match status" value="1"/>
</dbReference>
<comment type="caution">
    <text evidence="2">The sequence shown here is derived from an EMBL/GenBank/DDBJ whole genome shotgun (WGS) entry which is preliminary data.</text>
</comment>
<gene>
    <name evidence="2" type="ORF">B0I08_105190</name>
</gene>
<dbReference type="Proteomes" id="UP000237983">
    <property type="component" value="Unassembled WGS sequence"/>
</dbReference>
<evidence type="ECO:0000313" key="3">
    <source>
        <dbReference type="Proteomes" id="UP000237983"/>
    </source>
</evidence>
<organism evidence="2 3">
    <name type="scientific">Glaciihabitans tibetensis</name>
    <dbReference type="NCBI Taxonomy" id="1266600"/>
    <lineage>
        <taxon>Bacteria</taxon>
        <taxon>Bacillati</taxon>
        <taxon>Actinomycetota</taxon>
        <taxon>Actinomycetes</taxon>
        <taxon>Micrococcales</taxon>
        <taxon>Microbacteriaceae</taxon>
        <taxon>Glaciihabitans</taxon>
    </lineage>
</organism>
<dbReference type="GO" id="GO:0071111">
    <property type="term" value="F:cyclic-guanylate-specific phosphodiesterase activity"/>
    <property type="evidence" value="ECO:0007669"/>
    <property type="project" value="InterPro"/>
</dbReference>
<dbReference type="SMART" id="SM00052">
    <property type="entry name" value="EAL"/>
    <property type="match status" value="1"/>
</dbReference>
<dbReference type="InterPro" id="IPR035919">
    <property type="entry name" value="EAL_sf"/>
</dbReference>
<dbReference type="EMBL" id="PVTL01000005">
    <property type="protein sequence ID" value="PRY68026.1"/>
    <property type="molecule type" value="Genomic_DNA"/>
</dbReference>
<dbReference type="PROSITE" id="PS50883">
    <property type="entry name" value="EAL"/>
    <property type="match status" value="1"/>
</dbReference>
<dbReference type="CDD" id="cd01948">
    <property type="entry name" value="EAL"/>
    <property type="match status" value="1"/>
</dbReference>
<dbReference type="InterPro" id="IPR050706">
    <property type="entry name" value="Cyclic-di-GMP_PDE-like"/>
</dbReference>
<evidence type="ECO:0000313" key="2">
    <source>
        <dbReference type="EMBL" id="PRY68026.1"/>
    </source>
</evidence>
<sequence length="276" mass="29591">MNYPYPSDPAAPRSLGDLSRLHANLAADLDGAAERGELVAYFQPQIDLATGRVVAAEALCRWWHPRLGMVSPGVFIAIAEQSDVIHEVGAFMLEESCSFLEETSKNGHSLEVAINVSPAQLTSTGVLDYLAPRIESGALDPQKITLEVTETIEIVDLGLAAAQLNAMRAIGLGVSLDDYGAGHSSATQLGALPVTEVKIDRSLVQGDSEDSRTQVAEVIDLARERGLRVVAEGVENSEQNEYVVGAGCERAQGFLLGRPMNLSKFDRYLTGWLAEA</sequence>
<name>A0A2T0VCW3_9MICO</name>
<dbReference type="PANTHER" id="PTHR33121:SF70">
    <property type="entry name" value="SIGNALING PROTEIN YKOW"/>
    <property type="match status" value="1"/>
</dbReference>
<keyword evidence="3" id="KW-1185">Reference proteome</keyword>